<dbReference type="GO" id="GO:0045892">
    <property type="term" value="P:negative regulation of DNA-templated transcription"/>
    <property type="evidence" value="ECO:0007669"/>
    <property type="project" value="TreeGrafter"/>
</dbReference>
<protein>
    <submittedName>
        <fullName evidence="5">GntR family transcriptional regulator</fullName>
    </submittedName>
</protein>
<keyword evidence="1" id="KW-0805">Transcription regulation</keyword>
<dbReference type="RefSeq" id="WP_173036517.1">
    <property type="nucleotide sequence ID" value="NZ_AP022870.1"/>
</dbReference>
<accession>A0A6F8XRL1</accession>
<dbReference type="SMART" id="SM00345">
    <property type="entry name" value="HTH_GNTR"/>
    <property type="match status" value="1"/>
</dbReference>
<dbReference type="Gene3D" id="3.40.1410.10">
    <property type="entry name" value="Chorismate lyase-like"/>
    <property type="match status" value="1"/>
</dbReference>
<dbReference type="Proteomes" id="UP000502508">
    <property type="component" value="Chromosome"/>
</dbReference>
<dbReference type="SMART" id="SM00866">
    <property type="entry name" value="UTRA"/>
    <property type="match status" value="1"/>
</dbReference>
<dbReference type="GO" id="GO:0003700">
    <property type="term" value="F:DNA-binding transcription factor activity"/>
    <property type="evidence" value="ECO:0007669"/>
    <property type="project" value="InterPro"/>
</dbReference>
<dbReference type="InterPro" id="IPR036390">
    <property type="entry name" value="WH_DNA-bd_sf"/>
</dbReference>
<dbReference type="PANTHER" id="PTHR44846">
    <property type="entry name" value="MANNOSYL-D-GLYCERATE TRANSPORT/METABOLISM SYSTEM REPRESSOR MNGR-RELATED"/>
    <property type="match status" value="1"/>
</dbReference>
<dbReference type="Pfam" id="PF00392">
    <property type="entry name" value="GntR"/>
    <property type="match status" value="1"/>
</dbReference>
<dbReference type="InterPro" id="IPR011663">
    <property type="entry name" value="UTRA"/>
</dbReference>
<evidence type="ECO:0000313" key="6">
    <source>
        <dbReference type="Proteomes" id="UP000502508"/>
    </source>
</evidence>
<evidence type="ECO:0000256" key="1">
    <source>
        <dbReference type="ARBA" id="ARBA00023015"/>
    </source>
</evidence>
<feature type="domain" description="HTH gntR-type" evidence="4">
    <location>
        <begin position="5"/>
        <end position="73"/>
    </location>
</feature>
<keyword evidence="2" id="KW-0238">DNA-binding</keyword>
<dbReference type="KEGG" id="pfla:Pflav_028920"/>
<dbReference type="PRINTS" id="PR00035">
    <property type="entry name" value="HTHGNTR"/>
</dbReference>
<dbReference type="PANTHER" id="PTHR44846:SF1">
    <property type="entry name" value="MANNOSYL-D-GLYCERATE TRANSPORT_METABOLISM SYSTEM REPRESSOR MNGR-RELATED"/>
    <property type="match status" value="1"/>
</dbReference>
<sequence length="244" mass="27372">MRVLTRLAQQLAATLEAQILDGRWRVGERLPAERDLARQHEVSRSTMREALDELERTGLILRHQGRGTFVAPRRLEQSLLGHFSIVESLRASGRAVSTRVLAERAGPPSPSIARELGCADGDAVLEIERLRLADRVPFMLERTWLPLAQAPGLDTVDLSDRSLYEVLRTEYGIVLERAVESFEPVLLTAEEAKLLDYPPGSPSLLLLRTTYDARGVAIECARALLRADLVRPLVERKVHEPVRY</sequence>
<dbReference type="SUPFAM" id="SSF64288">
    <property type="entry name" value="Chorismate lyase-like"/>
    <property type="match status" value="1"/>
</dbReference>
<dbReference type="PROSITE" id="PS50949">
    <property type="entry name" value="HTH_GNTR"/>
    <property type="match status" value="1"/>
</dbReference>
<evidence type="ECO:0000256" key="2">
    <source>
        <dbReference type="ARBA" id="ARBA00023125"/>
    </source>
</evidence>
<dbReference type="CDD" id="cd07377">
    <property type="entry name" value="WHTH_GntR"/>
    <property type="match status" value="1"/>
</dbReference>
<reference evidence="5 6" key="1">
    <citation type="submission" date="2020-03" db="EMBL/GenBank/DDBJ databases">
        <title>Whole genome shotgun sequence of Phytohabitans flavus NBRC 107702.</title>
        <authorList>
            <person name="Komaki H."/>
            <person name="Tamura T."/>
        </authorList>
    </citation>
    <scope>NUCLEOTIDE SEQUENCE [LARGE SCALE GENOMIC DNA]</scope>
    <source>
        <strain evidence="5 6">NBRC 107702</strain>
    </source>
</reference>
<dbReference type="AlphaFoldDB" id="A0A6F8XRL1"/>
<gene>
    <name evidence="5" type="ORF">Pflav_028920</name>
</gene>
<name>A0A6F8XRL1_9ACTN</name>
<dbReference type="InterPro" id="IPR050679">
    <property type="entry name" value="Bact_HTH_transcr_reg"/>
</dbReference>
<proteinExistence type="predicted"/>
<keyword evidence="3" id="KW-0804">Transcription</keyword>
<evidence type="ECO:0000313" key="5">
    <source>
        <dbReference type="EMBL" id="BCB76482.1"/>
    </source>
</evidence>
<reference evidence="5 6" key="2">
    <citation type="submission" date="2020-03" db="EMBL/GenBank/DDBJ databases">
        <authorList>
            <person name="Ichikawa N."/>
            <person name="Kimura A."/>
            <person name="Kitahashi Y."/>
            <person name="Uohara A."/>
        </authorList>
    </citation>
    <scope>NUCLEOTIDE SEQUENCE [LARGE SCALE GENOMIC DNA]</scope>
    <source>
        <strain evidence="5 6">NBRC 107702</strain>
    </source>
</reference>
<evidence type="ECO:0000259" key="4">
    <source>
        <dbReference type="PROSITE" id="PS50949"/>
    </source>
</evidence>
<dbReference type="InterPro" id="IPR028978">
    <property type="entry name" value="Chorismate_lyase_/UTRA_dom_sf"/>
</dbReference>
<evidence type="ECO:0000256" key="3">
    <source>
        <dbReference type="ARBA" id="ARBA00023163"/>
    </source>
</evidence>
<dbReference type="Pfam" id="PF07702">
    <property type="entry name" value="UTRA"/>
    <property type="match status" value="1"/>
</dbReference>
<dbReference type="GO" id="GO:0003677">
    <property type="term" value="F:DNA binding"/>
    <property type="evidence" value="ECO:0007669"/>
    <property type="project" value="UniProtKB-KW"/>
</dbReference>
<dbReference type="InterPro" id="IPR036388">
    <property type="entry name" value="WH-like_DNA-bd_sf"/>
</dbReference>
<dbReference type="EMBL" id="AP022870">
    <property type="protein sequence ID" value="BCB76482.1"/>
    <property type="molecule type" value="Genomic_DNA"/>
</dbReference>
<dbReference type="SUPFAM" id="SSF46785">
    <property type="entry name" value="Winged helix' DNA-binding domain"/>
    <property type="match status" value="1"/>
</dbReference>
<organism evidence="5 6">
    <name type="scientific">Phytohabitans flavus</name>
    <dbReference type="NCBI Taxonomy" id="1076124"/>
    <lineage>
        <taxon>Bacteria</taxon>
        <taxon>Bacillati</taxon>
        <taxon>Actinomycetota</taxon>
        <taxon>Actinomycetes</taxon>
        <taxon>Micromonosporales</taxon>
        <taxon>Micromonosporaceae</taxon>
    </lineage>
</organism>
<keyword evidence="6" id="KW-1185">Reference proteome</keyword>
<dbReference type="Gene3D" id="1.10.10.10">
    <property type="entry name" value="Winged helix-like DNA-binding domain superfamily/Winged helix DNA-binding domain"/>
    <property type="match status" value="1"/>
</dbReference>
<dbReference type="InterPro" id="IPR000524">
    <property type="entry name" value="Tscrpt_reg_HTH_GntR"/>
</dbReference>